<dbReference type="Proteomes" id="UP000789759">
    <property type="component" value="Unassembled WGS sequence"/>
</dbReference>
<sequence length="207" mass="23351">DDGRAKNSPTYSFGLAKYKISQELSQIIKFKYFFSTNQSPQIFTNDDIVFIAGKYIVENFEPCFTITYSSIVDMVINQEPKEITNFIHFGAETIEYNSVTSPSGSNIKLQSTYFISATDIDYLRTSSINIITSKSSSLMAFDKPSIIDIIDDDIDSTVIQPKQHVEFSSSSQDINQPFDTNIHNQKTAELDKDANSQDDIEDLDEEA</sequence>
<keyword evidence="3" id="KW-1185">Reference proteome</keyword>
<feature type="non-terminal residue" evidence="2">
    <location>
        <position position="1"/>
    </location>
</feature>
<dbReference type="EMBL" id="CAJVQA010007857">
    <property type="protein sequence ID" value="CAG8662913.1"/>
    <property type="molecule type" value="Genomic_DNA"/>
</dbReference>
<evidence type="ECO:0000313" key="2">
    <source>
        <dbReference type="EMBL" id="CAG8662913.1"/>
    </source>
</evidence>
<dbReference type="AlphaFoldDB" id="A0A9N9E7N4"/>
<accession>A0A9N9E7N4</accession>
<reference evidence="2" key="1">
    <citation type="submission" date="2021-06" db="EMBL/GenBank/DDBJ databases">
        <authorList>
            <person name="Kallberg Y."/>
            <person name="Tangrot J."/>
            <person name="Rosling A."/>
        </authorList>
    </citation>
    <scope>NUCLEOTIDE SEQUENCE</scope>
    <source>
        <strain evidence="2">FL966</strain>
    </source>
</reference>
<evidence type="ECO:0000256" key="1">
    <source>
        <dbReference type="SAM" id="MobiDB-lite"/>
    </source>
</evidence>
<feature type="compositionally biased region" description="Basic and acidic residues" evidence="1">
    <location>
        <begin position="186"/>
        <end position="195"/>
    </location>
</feature>
<proteinExistence type="predicted"/>
<evidence type="ECO:0000313" key="3">
    <source>
        <dbReference type="Proteomes" id="UP000789759"/>
    </source>
</evidence>
<name>A0A9N9E7N4_9GLOM</name>
<protein>
    <submittedName>
        <fullName evidence="2">22091_t:CDS:1</fullName>
    </submittedName>
</protein>
<comment type="caution">
    <text evidence="2">The sequence shown here is derived from an EMBL/GenBank/DDBJ whole genome shotgun (WGS) entry which is preliminary data.</text>
</comment>
<feature type="region of interest" description="Disordered" evidence="1">
    <location>
        <begin position="165"/>
        <end position="207"/>
    </location>
</feature>
<organism evidence="2 3">
    <name type="scientific">Cetraspora pellucida</name>
    <dbReference type="NCBI Taxonomy" id="1433469"/>
    <lineage>
        <taxon>Eukaryota</taxon>
        <taxon>Fungi</taxon>
        <taxon>Fungi incertae sedis</taxon>
        <taxon>Mucoromycota</taxon>
        <taxon>Glomeromycotina</taxon>
        <taxon>Glomeromycetes</taxon>
        <taxon>Diversisporales</taxon>
        <taxon>Gigasporaceae</taxon>
        <taxon>Cetraspora</taxon>
    </lineage>
</organism>
<feature type="compositionally biased region" description="Acidic residues" evidence="1">
    <location>
        <begin position="196"/>
        <end position="207"/>
    </location>
</feature>
<gene>
    <name evidence="2" type="ORF">CPELLU_LOCUS9888</name>
</gene>
<feature type="compositionally biased region" description="Polar residues" evidence="1">
    <location>
        <begin position="166"/>
        <end position="185"/>
    </location>
</feature>
<dbReference type="OrthoDB" id="2410871at2759"/>